<dbReference type="Gene3D" id="1.20.58.2150">
    <property type="match status" value="1"/>
</dbReference>
<dbReference type="InterPro" id="IPR041437">
    <property type="entry name" value="GH115_C"/>
</dbReference>
<evidence type="ECO:0000313" key="3">
    <source>
        <dbReference type="EMBL" id="MEZ0475075.1"/>
    </source>
</evidence>
<gene>
    <name evidence="3" type="ORF">AB6713_10680</name>
</gene>
<dbReference type="Pfam" id="PF17829">
    <property type="entry name" value="GH115_C"/>
    <property type="match status" value="1"/>
</dbReference>
<dbReference type="Gene3D" id="2.60.120.1620">
    <property type="match status" value="1"/>
</dbReference>
<protein>
    <submittedName>
        <fullName evidence="3">Glycosyl hydrolase 115 family protein</fullName>
    </submittedName>
</protein>
<evidence type="ECO:0000256" key="1">
    <source>
        <dbReference type="ARBA" id="ARBA00022801"/>
    </source>
</evidence>
<comment type="caution">
    <text evidence="3">The sequence shown here is derived from an EMBL/GenBank/DDBJ whole genome shotgun (WGS) entry which is preliminary data.</text>
</comment>
<dbReference type="GO" id="GO:0016787">
    <property type="term" value="F:hydrolase activity"/>
    <property type="evidence" value="ECO:0007669"/>
    <property type="project" value="UniProtKB-KW"/>
</dbReference>
<reference evidence="3 4" key="1">
    <citation type="submission" date="2024-07" db="EMBL/GenBank/DDBJ databases">
        <title>Luteimonas salilacus sp. nov., isolated from the shore soil of Salt Lake in Tibet of China.</title>
        <authorList>
            <person name="Zhang X."/>
            <person name="Li A."/>
        </authorList>
    </citation>
    <scope>NUCLEOTIDE SEQUENCE [LARGE SCALE GENOMIC DNA]</scope>
    <source>
        <strain evidence="3 4">B3-2-R+30</strain>
    </source>
</reference>
<dbReference type="Gene3D" id="3.30.379.10">
    <property type="entry name" value="Chitobiase/beta-hexosaminidase domain 2-like"/>
    <property type="match status" value="1"/>
</dbReference>
<dbReference type="InterPro" id="IPR029018">
    <property type="entry name" value="Hex-like_dom2"/>
</dbReference>
<dbReference type="RefSeq" id="WP_370564871.1">
    <property type="nucleotide sequence ID" value="NZ_JBFWIB010000011.1"/>
</dbReference>
<dbReference type="PANTHER" id="PTHR37842">
    <property type="match status" value="1"/>
</dbReference>
<dbReference type="Proteomes" id="UP001566331">
    <property type="component" value="Unassembled WGS sequence"/>
</dbReference>
<keyword evidence="1 3" id="KW-0378">Hydrolase</keyword>
<name>A0ABV4HQS2_9GAMM</name>
<dbReference type="PANTHER" id="PTHR37842:SF2">
    <property type="entry name" value="GYLCOSYL HYDROLASE 115 C-TERMINAL DOMAIN-CONTAINING PROTEIN"/>
    <property type="match status" value="1"/>
</dbReference>
<dbReference type="InterPro" id="IPR031924">
    <property type="entry name" value="GH115"/>
</dbReference>
<dbReference type="EMBL" id="JBFWIC010000012">
    <property type="protein sequence ID" value="MEZ0475075.1"/>
    <property type="molecule type" value="Genomic_DNA"/>
</dbReference>
<organism evidence="3 4">
    <name type="scientific">Luteimonas salinilitoris</name>
    <dbReference type="NCBI Taxonomy" id="3237697"/>
    <lineage>
        <taxon>Bacteria</taxon>
        <taxon>Pseudomonadati</taxon>
        <taxon>Pseudomonadota</taxon>
        <taxon>Gammaproteobacteria</taxon>
        <taxon>Lysobacterales</taxon>
        <taxon>Lysobacteraceae</taxon>
        <taxon>Luteimonas</taxon>
    </lineage>
</organism>
<evidence type="ECO:0000313" key="4">
    <source>
        <dbReference type="Proteomes" id="UP001566331"/>
    </source>
</evidence>
<proteinExistence type="predicted"/>
<evidence type="ECO:0000259" key="2">
    <source>
        <dbReference type="Pfam" id="PF17829"/>
    </source>
</evidence>
<dbReference type="Pfam" id="PF15979">
    <property type="entry name" value="Glyco_hydro_115"/>
    <property type="match status" value="1"/>
</dbReference>
<accession>A0ABV4HQS2</accession>
<dbReference type="Gene3D" id="3.20.20.520">
    <property type="entry name" value="Glycosyl hydrolase family 115"/>
    <property type="match status" value="1"/>
</dbReference>
<keyword evidence="4" id="KW-1185">Reference proteome</keyword>
<feature type="domain" description="Gylcosyl hydrolase 115 C-terminal" evidence="2">
    <location>
        <begin position="742"/>
        <end position="828"/>
    </location>
</feature>
<sequence>MHAFGHIERTFEMKPPLLLPLLALFASGSAFAMGERTEMPFHLSRPAVIHAADKTITLAAEMLGRDIAALRGKRPVLATDLDACATECVVMDVAGGPLMQAVETWAGVKLPALTCAWECHGRKTLSVQGRKLVVIYGSDARGTVYGAVDLARTWGVSAWEWWADVTPRARPFLPVSEGFMQSAEPSVQYRGIFLNDEDWGLQPWAAMTHEPETRDIGPKTYARIFELMWRMKANLIWPAMHESTQAFYLVPGNAEMARDYAIVVGTSHAEPMMRNNVGEWDKEQSFNYIGNRQPVLDYWEARVKDLSERDLRDVVVTLGMRGVHDSGMQGIESPQEAIRAVESTLKDQRAMLSRHMPDAPQSLTLYKEVLGLYRKGLSVPDDVIVVWPDDNYGYIRQLSNERERRRSGGAGVYYHVSYWGAPHDYLWLASTHPALIRDQMQRAWETGSNRLWVVNVGDIKPGEYLTHYFLDLAFDAGLFEKDASAHLRGWMQEQFGPDAGLEAAGIMEDFYALAWERRPEFMGWTRIYPTTWLEPSPLYLAGDAQRGIDRISAYAALIERADALAEQMPADRKDAYFQLVHYPVRGAGLLNHRILKYDLANIRAGQGAIGEGTRLMHEARFAHWRIIEDTRRYNQNNNGKWAYMMDHAPRDLPVFSPYQAHGNQRTFMTFEEGRHYADRTLPALPKARSLMTASDRLAASGEWEAFEFLGWRSKLTLPARKEGVSLAGIEPLSWQFDRNPADGKLRLTAVPTHPLTSGHGVGVAIAIDDRDPIWVDFAAPEWSDEWKDNELSNSAVREISLSDVPTGIHTLRVYAADPGVILNRIEIVEEMQ</sequence>
<dbReference type="InterPro" id="IPR042301">
    <property type="entry name" value="GH115_sf"/>
</dbReference>